<dbReference type="CDD" id="cd00291">
    <property type="entry name" value="SirA_YedF_YeeD"/>
    <property type="match status" value="1"/>
</dbReference>
<dbReference type="HOGENOM" id="CLU_165255_5_1_6"/>
<reference evidence="3 4" key="1">
    <citation type="journal article" date="2014" name="Genome Announc.">
        <title>Genome Sequence of Gammaproteobacterial Pseudohaliea rubra Type Strain DSM 19751, Isolated from Coastal Seawater of the Mediterranean Sea.</title>
        <authorList>
            <person name="Spring S."/>
            <person name="Fiebig A."/>
            <person name="Riedel T."/>
            <person name="Goker M."/>
            <person name="Klenk H.P."/>
        </authorList>
    </citation>
    <scope>NUCLEOTIDE SEQUENCE [LARGE SCALE GENOMIC DNA]</scope>
    <source>
        <strain evidence="3 4">DSM 19751</strain>
    </source>
</reference>
<dbReference type="eggNOG" id="COG0425">
    <property type="taxonomic scope" value="Bacteria"/>
</dbReference>
<dbReference type="SUPFAM" id="SSF64307">
    <property type="entry name" value="SirA-like"/>
    <property type="match status" value="1"/>
</dbReference>
<organism evidence="3 4">
    <name type="scientific">Pseudohaliea rubra DSM 19751</name>
    <dbReference type="NCBI Taxonomy" id="1265313"/>
    <lineage>
        <taxon>Bacteria</taxon>
        <taxon>Pseudomonadati</taxon>
        <taxon>Pseudomonadota</taxon>
        <taxon>Gammaproteobacteria</taxon>
        <taxon>Cellvibrionales</taxon>
        <taxon>Halieaceae</taxon>
        <taxon>Pseudohaliea</taxon>
    </lineage>
</organism>
<dbReference type="PANTHER" id="PTHR33279:SF2">
    <property type="entry name" value="SULFUR CARRIER PROTEIN TUSA"/>
    <property type="match status" value="1"/>
</dbReference>
<feature type="domain" description="UPF0033" evidence="2">
    <location>
        <begin position="8"/>
        <end position="76"/>
    </location>
</feature>
<dbReference type="RefSeq" id="WP_035515443.1">
    <property type="nucleotide sequence ID" value="NZ_KN234755.1"/>
</dbReference>
<keyword evidence="4" id="KW-1185">Reference proteome</keyword>
<evidence type="ECO:0000256" key="1">
    <source>
        <dbReference type="ARBA" id="ARBA00008984"/>
    </source>
</evidence>
<dbReference type="Gene3D" id="3.30.110.40">
    <property type="entry name" value="TusA-like domain"/>
    <property type="match status" value="1"/>
</dbReference>
<proteinExistence type="inferred from homology"/>
<dbReference type="EMBL" id="AUVB01000018">
    <property type="protein sequence ID" value="KGE04761.1"/>
    <property type="molecule type" value="Genomic_DNA"/>
</dbReference>
<protein>
    <submittedName>
        <fullName evidence="3">Molybdopterin biosynthesis MoeB protein</fullName>
    </submittedName>
</protein>
<gene>
    <name evidence="3" type="ORF">HRUBRA_00639</name>
</gene>
<dbReference type="Pfam" id="PF01206">
    <property type="entry name" value="TusA"/>
    <property type="match status" value="1"/>
</dbReference>
<dbReference type="PANTHER" id="PTHR33279">
    <property type="entry name" value="SULFUR CARRIER PROTEIN YEDF-RELATED"/>
    <property type="match status" value="1"/>
</dbReference>
<name>A0A095XYC3_9GAMM</name>
<comment type="similarity">
    <text evidence="1">Belongs to the sulfur carrier protein TusA family.</text>
</comment>
<dbReference type="Proteomes" id="UP000029640">
    <property type="component" value="Unassembled WGS sequence"/>
</dbReference>
<dbReference type="OrthoDB" id="9797352at2"/>
<dbReference type="InterPro" id="IPR001455">
    <property type="entry name" value="TusA-like"/>
</dbReference>
<dbReference type="AlphaFoldDB" id="A0A095XYC3"/>
<evidence type="ECO:0000259" key="2">
    <source>
        <dbReference type="Pfam" id="PF01206"/>
    </source>
</evidence>
<dbReference type="STRING" id="1265313.HRUBRA_00639"/>
<evidence type="ECO:0000313" key="4">
    <source>
        <dbReference type="Proteomes" id="UP000029640"/>
    </source>
</evidence>
<comment type="caution">
    <text evidence="3">The sequence shown here is derived from an EMBL/GenBank/DDBJ whole genome shotgun (WGS) entry which is preliminary data.</text>
</comment>
<dbReference type="InterPro" id="IPR036868">
    <property type="entry name" value="TusA-like_sf"/>
</dbReference>
<evidence type="ECO:0000313" key="3">
    <source>
        <dbReference type="EMBL" id="KGE04761.1"/>
    </source>
</evidence>
<accession>A0A095XYC3</accession>
<sequence>MLESADSEVDARDLRCPMPLLKAKRALNALAPGQLLAVLATDSGSVRDFAVFCEQSGHELLLSEERDGIYRYLLRKV</sequence>